<comment type="caution">
    <text evidence="1">The sequence shown here is derived from an EMBL/GenBank/DDBJ whole genome shotgun (WGS) entry which is preliminary data.</text>
</comment>
<protein>
    <recommendedName>
        <fullName evidence="3">Phage portal protein</fullName>
    </recommendedName>
</protein>
<dbReference type="STRING" id="1637975.AN957_05215"/>
<evidence type="ECO:0008006" key="3">
    <source>
        <dbReference type="Google" id="ProtNLM"/>
    </source>
</evidence>
<dbReference type="RefSeq" id="WP_056682711.1">
    <property type="nucleotide sequence ID" value="NZ_CP085712.1"/>
</dbReference>
<gene>
    <name evidence="1" type="ORF">AN957_05215</name>
</gene>
<evidence type="ECO:0000313" key="1">
    <source>
        <dbReference type="EMBL" id="KQL18071.1"/>
    </source>
</evidence>
<dbReference type="AlphaFoldDB" id="A0A0Q3VFR1"/>
<dbReference type="Pfam" id="PF10934">
    <property type="entry name" value="Sheath_initiator"/>
    <property type="match status" value="1"/>
</dbReference>
<dbReference type="PATRIC" id="fig|1637975.4.peg.740"/>
<organism evidence="1 2">
    <name type="scientific">Cytobacillus solani</name>
    <dbReference type="NCBI Taxonomy" id="1637975"/>
    <lineage>
        <taxon>Bacteria</taxon>
        <taxon>Bacillati</taxon>
        <taxon>Bacillota</taxon>
        <taxon>Bacilli</taxon>
        <taxon>Bacillales</taxon>
        <taxon>Bacillaceae</taxon>
        <taxon>Cytobacillus</taxon>
    </lineage>
</organism>
<dbReference type="SUPFAM" id="SSF160719">
    <property type="entry name" value="gpW/gp25-like"/>
    <property type="match status" value="1"/>
</dbReference>
<keyword evidence="2" id="KW-1185">Reference proteome</keyword>
<name>A0A0Q3VFR1_9BACI</name>
<dbReference type="InterPro" id="IPR020288">
    <property type="entry name" value="Sheath_initiator"/>
</dbReference>
<sequence length="132" mass="15371">MTIPQFDFIEELELVAIFPSLTYKIDFQKKRMSGMTDQLAAIKQAVFIILHTERFKHMIYSDHFGIEIENLIGTNPIYVKSELARRITEALLQDDRITSIEDFQFVFNDHNVEVTFTVVTEFGSFQEATEVN</sequence>
<dbReference type="EMBL" id="LJIX01000006">
    <property type="protein sequence ID" value="KQL18071.1"/>
    <property type="molecule type" value="Genomic_DNA"/>
</dbReference>
<accession>A0A0Q3VFR1</accession>
<dbReference type="Proteomes" id="UP000050996">
    <property type="component" value="Unassembled WGS sequence"/>
</dbReference>
<dbReference type="Gene3D" id="3.10.450.40">
    <property type="match status" value="1"/>
</dbReference>
<proteinExistence type="predicted"/>
<reference evidence="1 2" key="1">
    <citation type="submission" date="2015-09" db="EMBL/GenBank/DDBJ databases">
        <title>Genome sequencing project for genomic taxonomy and phylogenomics of Bacillus-like bacteria.</title>
        <authorList>
            <person name="Liu B."/>
            <person name="Wang J."/>
            <person name="Zhu Y."/>
            <person name="Liu G."/>
            <person name="Chen Q."/>
            <person name="Chen Z."/>
            <person name="Lan J."/>
            <person name="Che J."/>
            <person name="Ge C."/>
            <person name="Shi H."/>
            <person name="Pan Z."/>
            <person name="Liu X."/>
        </authorList>
    </citation>
    <scope>NUCLEOTIDE SEQUENCE [LARGE SCALE GENOMIC DNA]</scope>
    <source>
        <strain evidence="1 2">FJAT-18043</strain>
    </source>
</reference>
<evidence type="ECO:0000313" key="2">
    <source>
        <dbReference type="Proteomes" id="UP000050996"/>
    </source>
</evidence>